<gene>
    <name evidence="3" type="ORF">Pdsh_08355</name>
    <name evidence="2" type="ORF">Pyrde_0365</name>
</gene>
<dbReference type="KEGG" id="pdl:Pyrde_0365"/>
<keyword evidence="5" id="KW-1185">Reference proteome</keyword>
<organism evidence="2 4">
    <name type="scientific">Pyrodictium delaneyi</name>
    <dbReference type="NCBI Taxonomy" id="1273541"/>
    <lineage>
        <taxon>Archaea</taxon>
        <taxon>Thermoproteota</taxon>
        <taxon>Thermoprotei</taxon>
        <taxon>Desulfurococcales</taxon>
        <taxon>Pyrodictiaceae</taxon>
        <taxon>Pyrodictium</taxon>
    </lineage>
</organism>
<protein>
    <submittedName>
        <fullName evidence="2">Uncharacterized protein</fullName>
    </submittedName>
</protein>
<feature type="transmembrane region" description="Helical" evidence="1">
    <location>
        <begin position="29"/>
        <end position="50"/>
    </location>
</feature>
<evidence type="ECO:0000313" key="5">
    <source>
        <dbReference type="Proteomes" id="UP000196694"/>
    </source>
</evidence>
<keyword evidence="1" id="KW-0472">Membrane</keyword>
<keyword evidence="1" id="KW-1133">Transmembrane helix</keyword>
<dbReference type="Proteomes" id="UP000058613">
    <property type="component" value="Chromosome"/>
</dbReference>
<proteinExistence type="predicted"/>
<feature type="transmembrane region" description="Helical" evidence="1">
    <location>
        <begin position="7"/>
        <end position="23"/>
    </location>
</feature>
<reference evidence="3 5" key="2">
    <citation type="submission" date="2017-05" db="EMBL/GenBank/DDBJ databases">
        <title>The draft genome of the hyperthermophilic archaeon 'Pyrodictium delaneyi strain Hulk', an iron and nitrate reducer, reveals the capacity for sulfate reduction.</title>
        <authorList>
            <person name="Demey L.M."/>
            <person name="Miller C."/>
            <person name="Manzella M."/>
            <person name="Reguera G."/>
            <person name="Kashefi K."/>
        </authorList>
    </citation>
    <scope>NUCLEOTIDE SEQUENCE [LARGE SCALE GENOMIC DNA]</scope>
    <source>
        <strain evidence="3 5">Hulk</strain>
    </source>
</reference>
<name>A0A0P0N1V8_9CREN</name>
<dbReference type="Proteomes" id="UP000196694">
    <property type="component" value="Unassembled WGS sequence"/>
</dbReference>
<evidence type="ECO:0000313" key="2">
    <source>
        <dbReference type="EMBL" id="ALL00415.1"/>
    </source>
</evidence>
<sequence length="118" mass="13319">MYTLRDLLWHVWSIVTIIIPYYYSSMGSLLQFQVALLGLVLGAVIGAWLVANGKQRLLVCIFDVLFTLLGVQWLYLFLSGEGSWIKFVVSVLLLYYSLPRTAMIVGGRCPAKDVTIEE</sequence>
<reference evidence="2 4" key="1">
    <citation type="submission" date="2015-10" db="EMBL/GenBank/DDBJ databases">
        <title>Complete genome sequence of hyperthermophilic archaeon Pyrodictium delaneyi Su06.</title>
        <authorList>
            <person name="Jung J.-H."/>
            <person name="Lin J."/>
            <person name="Holden J.F."/>
            <person name="Park C.-S."/>
        </authorList>
    </citation>
    <scope>NUCLEOTIDE SEQUENCE [LARGE SCALE GENOMIC DNA]</scope>
    <source>
        <strain evidence="2 4">Su06</strain>
    </source>
</reference>
<dbReference type="AlphaFoldDB" id="A0A0P0N1V8"/>
<dbReference type="EMBL" id="CP013011">
    <property type="protein sequence ID" value="ALL00415.1"/>
    <property type="molecule type" value="Genomic_DNA"/>
</dbReference>
<dbReference type="EMBL" id="NCQP01000007">
    <property type="protein sequence ID" value="OWJ53893.1"/>
    <property type="molecule type" value="Genomic_DNA"/>
</dbReference>
<feature type="transmembrane region" description="Helical" evidence="1">
    <location>
        <begin position="57"/>
        <end position="76"/>
    </location>
</feature>
<evidence type="ECO:0000256" key="1">
    <source>
        <dbReference type="SAM" id="Phobius"/>
    </source>
</evidence>
<keyword evidence="1" id="KW-0812">Transmembrane</keyword>
<feature type="transmembrane region" description="Helical" evidence="1">
    <location>
        <begin position="82"/>
        <end position="98"/>
    </location>
</feature>
<accession>A0A0P0N1V8</accession>
<evidence type="ECO:0000313" key="4">
    <source>
        <dbReference type="Proteomes" id="UP000058613"/>
    </source>
</evidence>
<evidence type="ECO:0000313" key="3">
    <source>
        <dbReference type="EMBL" id="OWJ53893.1"/>
    </source>
</evidence>